<dbReference type="OMA" id="LECEKMP"/>
<dbReference type="InterPro" id="IPR006460">
    <property type="entry name" value="MIZ1-like_pln"/>
</dbReference>
<dbReference type="EMBL" id="KI394012">
    <property type="protein sequence ID" value="ERN05183.1"/>
    <property type="molecule type" value="Genomic_DNA"/>
</dbReference>
<dbReference type="KEGG" id="atr:18433353"/>
<dbReference type="GO" id="GO:0019855">
    <property type="term" value="F:calcium channel inhibitor activity"/>
    <property type="evidence" value="ECO:0007669"/>
    <property type="project" value="EnsemblPlants"/>
</dbReference>
<dbReference type="PANTHER" id="PTHR31696:SF71">
    <property type="entry name" value="PROTEIN MIZU-KUSSEI 1"/>
    <property type="match status" value="1"/>
</dbReference>
<dbReference type="GO" id="GO:0010274">
    <property type="term" value="P:hydrotropism"/>
    <property type="evidence" value="ECO:0007669"/>
    <property type="project" value="EnsemblPlants"/>
</dbReference>
<evidence type="ECO:0008006" key="4">
    <source>
        <dbReference type="Google" id="ProtNLM"/>
    </source>
</evidence>
<dbReference type="AlphaFoldDB" id="W1PB83"/>
<organism evidence="2 3">
    <name type="scientific">Amborella trichopoda</name>
    <dbReference type="NCBI Taxonomy" id="13333"/>
    <lineage>
        <taxon>Eukaryota</taxon>
        <taxon>Viridiplantae</taxon>
        <taxon>Streptophyta</taxon>
        <taxon>Embryophyta</taxon>
        <taxon>Tracheophyta</taxon>
        <taxon>Spermatophyta</taxon>
        <taxon>Magnoliopsida</taxon>
        <taxon>Amborellales</taxon>
        <taxon>Amborellaceae</taxon>
        <taxon>Amborella</taxon>
    </lineage>
</organism>
<dbReference type="PANTHER" id="PTHR31696">
    <property type="entry name" value="PROTEIN MIZU-KUSSEI 1"/>
    <property type="match status" value="1"/>
</dbReference>
<dbReference type="NCBIfam" id="TIGR01570">
    <property type="entry name" value="A_thal_3588"/>
    <property type="match status" value="1"/>
</dbReference>
<sequence length="254" mass="27063">MSPESPRLRHSSSLGAGSRKTPTAPAPVRTTSDPTLVRGHAALLPNRGHGGGRSRAMTLTSSLRCLVSRLFLPLPTISMACRFARVPAPCDLGRRVTGTLFGHRKGHVTFSVQASPSAEPALLLELAVPTSGLVKEMGSGLVRIALECGRVHSSPRSLFDEPVWSMYCNGRKAGYAVARACSEGDWRVLSAVKAVSVGAGVLPPPPSPSNEGEEVMYMRARFERVVGSRDSEAFYMVSPDGNGGPELSIFLLRI</sequence>
<feature type="region of interest" description="Disordered" evidence="1">
    <location>
        <begin position="1"/>
        <end position="33"/>
    </location>
</feature>
<dbReference type="STRING" id="13333.W1PB83"/>
<accession>W1PB83</accession>
<reference evidence="2" key="1">
    <citation type="submission" date="2013-08" db="EMBL/GenBank/DDBJ databases">
        <authorList>
            <person name="Albert V.A."/>
            <person name="Barbazuk W.B."/>
            <person name="Chamala S."/>
            <person name="Chanderbali A.S."/>
            <person name="dePamphilis C.W."/>
            <person name="Der J.P."/>
            <person name="Estill J.C."/>
            <person name="Leebens-Mack J."/>
            <person name="Ma H."/>
            <person name="Palmer J.D."/>
            <person name="Rounsley S."/>
            <person name="Sankoff D."/>
            <person name="Schuster S.C."/>
            <person name="Soltis D.E."/>
            <person name="Soltis P.S."/>
            <person name="Wessler S.R."/>
            <person name="Wing R.A."/>
        </authorList>
    </citation>
    <scope>NUCLEOTIDE SEQUENCE</scope>
    <source>
        <tissue evidence="2">Leaf</tissue>
    </source>
</reference>
<dbReference type="eggNOG" id="ENOG502QU42">
    <property type="taxonomic scope" value="Eukaryota"/>
</dbReference>
<dbReference type="GO" id="GO:0005789">
    <property type="term" value="C:endoplasmic reticulum membrane"/>
    <property type="evidence" value="ECO:0007669"/>
    <property type="project" value="EnsemblPlants"/>
</dbReference>
<dbReference type="OrthoDB" id="1859415at2759"/>
<name>W1PB83_AMBTC</name>
<dbReference type="GO" id="GO:0009658">
    <property type="term" value="P:chloroplast organization"/>
    <property type="evidence" value="ECO:0007669"/>
    <property type="project" value="EnsemblPlants"/>
</dbReference>
<dbReference type="Pfam" id="PF04759">
    <property type="entry name" value="DUF617"/>
    <property type="match status" value="1"/>
</dbReference>
<evidence type="ECO:0000256" key="1">
    <source>
        <dbReference type="SAM" id="MobiDB-lite"/>
    </source>
</evidence>
<dbReference type="GO" id="GO:0032541">
    <property type="term" value="C:cortical endoplasmic reticulum"/>
    <property type="evidence" value="ECO:0007669"/>
    <property type="project" value="EnsemblPlants"/>
</dbReference>
<dbReference type="HOGENOM" id="CLU_057026_1_1_1"/>
<dbReference type="Proteomes" id="UP000017836">
    <property type="component" value="Unassembled WGS sequence"/>
</dbReference>
<dbReference type="Gramene" id="ERN05183">
    <property type="protein sequence ID" value="ERN05183"/>
    <property type="gene ID" value="AMTR_s00053p00226450"/>
</dbReference>
<evidence type="ECO:0000313" key="2">
    <source>
        <dbReference type="EMBL" id="ERN05183.1"/>
    </source>
</evidence>
<gene>
    <name evidence="2" type="ORF">AMTR_s00053p00226450</name>
</gene>
<protein>
    <recommendedName>
        <fullName evidence="4">Protein MIZU-KUSSEI 1</fullName>
    </recommendedName>
</protein>
<keyword evidence="3" id="KW-1185">Reference proteome</keyword>
<proteinExistence type="predicted"/>
<evidence type="ECO:0000313" key="3">
    <source>
        <dbReference type="Proteomes" id="UP000017836"/>
    </source>
</evidence>